<dbReference type="Proteomes" id="UP000000845">
    <property type="component" value="Chromosome"/>
</dbReference>
<evidence type="ECO:0000259" key="1">
    <source>
        <dbReference type="Pfam" id="PF01863"/>
    </source>
</evidence>
<dbReference type="PANTHER" id="PTHR30399:SF1">
    <property type="entry name" value="UTP PYROPHOSPHATASE"/>
    <property type="match status" value="1"/>
</dbReference>
<dbReference type="STRING" id="526218.Sterm_1858"/>
<evidence type="ECO:0000313" key="2">
    <source>
        <dbReference type="EMBL" id="ACZ08716.1"/>
    </source>
</evidence>
<feature type="domain" description="YgjP-like metallopeptidase" evidence="1">
    <location>
        <begin position="17"/>
        <end position="222"/>
    </location>
</feature>
<gene>
    <name evidence="2" type="ordered locus">Sterm_1858</name>
</gene>
<sequence>MKKEIILGYEVERKKIKNINLRIYPDRRIYISAPLNLHTDYIENFIRSKKGWIDEVQKRLDNLPKSTELQYVTGEKLSYLGRLYELEVNNGNENRIYFNNEKFIMIIKEDIHELKKKIVEKWYFEKAKVLFPKIMDKYLNLLGERTEHLSIKKMKTRWGSCNHRKKYINLNLELVKKPIPCIEYVVLHEIAHLRHPNHSRDFYHHIEKYMPDYRQREKLLKEYRIY</sequence>
<dbReference type="HOGENOM" id="CLU_065947_1_1_0"/>
<organism evidence="2 3">
    <name type="scientific">Sebaldella termitidis (strain ATCC 33386 / NCTC 11300)</name>
    <dbReference type="NCBI Taxonomy" id="526218"/>
    <lineage>
        <taxon>Bacteria</taxon>
        <taxon>Fusobacteriati</taxon>
        <taxon>Fusobacteriota</taxon>
        <taxon>Fusobacteriia</taxon>
        <taxon>Fusobacteriales</taxon>
        <taxon>Leptotrichiaceae</taxon>
        <taxon>Sebaldella</taxon>
    </lineage>
</organism>
<dbReference type="InterPro" id="IPR002725">
    <property type="entry name" value="YgjP-like_metallopeptidase"/>
</dbReference>
<dbReference type="CDD" id="cd07344">
    <property type="entry name" value="M48_yhfN_like"/>
    <property type="match status" value="1"/>
</dbReference>
<dbReference type="Gene3D" id="3.30.2010.10">
    <property type="entry name" value="Metalloproteases ('zincins'), catalytic domain"/>
    <property type="match status" value="1"/>
</dbReference>
<name>D1AJ28_SEBTE</name>
<reference evidence="2 3" key="2">
    <citation type="journal article" date="2010" name="Stand. Genomic Sci.">
        <title>Complete genome sequence of Sebaldella termitidis type strain (NCTC 11300).</title>
        <authorList>
            <person name="Harmon-Smith M."/>
            <person name="Celia L."/>
            <person name="Chertkov O."/>
            <person name="Lapidus A."/>
            <person name="Copeland A."/>
            <person name="Glavina Del Rio T."/>
            <person name="Nolan M."/>
            <person name="Lucas S."/>
            <person name="Tice H."/>
            <person name="Cheng J.F."/>
            <person name="Han C."/>
            <person name="Detter J.C."/>
            <person name="Bruce D."/>
            <person name="Goodwin L."/>
            <person name="Pitluck S."/>
            <person name="Pati A."/>
            <person name="Liolios K."/>
            <person name="Ivanova N."/>
            <person name="Mavromatis K."/>
            <person name="Mikhailova N."/>
            <person name="Chen A."/>
            <person name="Palaniappan K."/>
            <person name="Land M."/>
            <person name="Hauser L."/>
            <person name="Chang Y.J."/>
            <person name="Jeffries C.D."/>
            <person name="Brettin T."/>
            <person name="Goker M."/>
            <person name="Beck B."/>
            <person name="Bristow J."/>
            <person name="Eisen J.A."/>
            <person name="Markowitz V."/>
            <person name="Hugenholtz P."/>
            <person name="Kyrpides N.C."/>
            <person name="Klenk H.P."/>
            <person name="Chen F."/>
        </authorList>
    </citation>
    <scope>NUCLEOTIDE SEQUENCE [LARGE SCALE GENOMIC DNA]</scope>
    <source>
        <strain evidence="3">ATCC 33386 / NCTC 11300</strain>
    </source>
</reference>
<proteinExistence type="predicted"/>
<evidence type="ECO:0000313" key="3">
    <source>
        <dbReference type="Proteomes" id="UP000000845"/>
    </source>
</evidence>
<protein>
    <recommendedName>
        <fullName evidence="1">YgjP-like metallopeptidase domain-containing protein</fullName>
    </recommendedName>
</protein>
<dbReference type="PANTHER" id="PTHR30399">
    <property type="entry name" value="UNCHARACTERIZED PROTEIN YGJP"/>
    <property type="match status" value="1"/>
</dbReference>
<dbReference type="EMBL" id="CP001739">
    <property type="protein sequence ID" value="ACZ08716.1"/>
    <property type="molecule type" value="Genomic_DNA"/>
</dbReference>
<dbReference type="eggNOG" id="COG1451">
    <property type="taxonomic scope" value="Bacteria"/>
</dbReference>
<keyword evidence="3" id="KW-1185">Reference proteome</keyword>
<dbReference type="RefSeq" id="WP_012861310.1">
    <property type="nucleotide sequence ID" value="NC_013517.1"/>
</dbReference>
<dbReference type="KEGG" id="str:Sterm_1858"/>
<dbReference type="Pfam" id="PF01863">
    <property type="entry name" value="YgjP-like"/>
    <property type="match status" value="1"/>
</dbReference>
<reference evidence="3" key="1">
    <citation type="submission" date="2009-09" db="EMBL/GenBank/DDBJ databases">
        <title>The complete chromosome of Sebaldella termitidis ATCC 33386.</title>
        <authorList>
            <consortium name="US DOE Joint Genome Institute (JGI-PGF)"/>
            <person name="Lucas S."/>
            <person name="Copeland A."/>
            <person name="Lapidus A."/>
            <person name="Glavina del Rio T."/>
            <person name="Dalin E."/>
            <person name="Tice H."/>
            <person name="Bruce D."/>
            <person name="Goodwin L."/>
            <person name="Pitluck S."/>
            <person name="Kyrpides N."/>
            <person name="Mavromatis K."/>
            <person name="Ivanova N."/>
            <person name="Mikhailova N."/>
            <person name="Sims D."/>
            <person name="Meincke L."/>
            <person name="Brettin T."/>
            <person name="Detter J.C."/>
            <person name="Han C."/>
            <person name="Larimer F."/>
            <person name="Land M."/>
            <person name="Hauser L."/>
            <person name="Markowitz V."/>
            <person name="Cheng J.F."/>
            <person name="Hugenholtz P."/>
            <person name="Woyke T."/>
            <person name="Wu D."/>
            <person name="Eisen J.A."/>
        </authorList>
    </citation>
    <scope>NUCLEOTIDE SEQUENCE [LARGE SCALE GENOMIC DNA]</scope>
    <source>
        <strain evidence="3">ATCC 33386 / NCTC 11300</strain>
    </source>
</reference>
<dbReference type="AlphaFoldDB" id="D1AJ28"/>
<accession>D1AJ28</accession>
<dbReference type="InterPro" id="IPR053136">
    <property type="entry name" value="UTP_pyrophosphatase-like"/>
</dbReference>